<keyword evidence="2" id="KW-0677">Repeat</keyword>
<dbReference type="Pfam" id="PF13041">
    <property type="entry name" value="PPR_2"/>
    <property type="match status" value="1"/>
</dbReference>
<dbReference type="InterPro" id="IPR011990">
    <property type="entry name" value="TPR-like_helical_dom_sf"/>
</dbReference>
<evidence type="ECO:0000256" key="2">
    <source>
        <dbReference type="ARBA" id="ARBA00022737"/>
    </source>
</evidence>
<evidence type="ECO:0000256" key="1">
    <source>
        <dbReference type="ARBA" id="ARBA00007626"/>
    </source>
</evidence>
<dbReference type="Proteomes" id="UP000467841">
    <property type="component" value="Unassembled WGS sequence"/>
</dbReference>
<evidence type="ECO:0000313" key="5">
    <source>
        <dbReference type="Proteomes" id="UP000467841"/>
    </source>
</evidence>
<dbReference type="Gene3D" id="1.25.40.10">
    <property type="entry name" value="Tetratricopeptide repeat domain"/>
    <property type="match status" value="1"/>
</dbReference>
<dbReference type="OrthoDB" id="1106486at2759"/>
<reference evidence="4" key="1">
    <citation type="submission" date="2020-01" db="EMBL/GenBank/DDBJ databases">
        <authorList>
            <person name="Mishra B."/>
        </authorList>
    </citation>
    <scope>NUCLEOTIDE SEQUENCE [LARGE SCALE GENOMIC DNA]</scope>
</reference>
<accession>A0A6D2I486</accession>
<evidence type="ECO:0000256" key="3">
    <source>
        <dbReference type="PROSITE-ProRule" id="PRU00708"/>
    </source>
</evidence>
<evidence type="ECO:0000313" key="4">
    <source>
        <dbReference type="EMBL" id="CAA7022860.1"/>
    </source>
</evidence>
<feature type="repeat" description="PPR" evidence="3">
    <location>
        <begin position="99"/>
        <end position="133"/>
    </location>
</feature>
<dbReference type="NCBIfam" id="TIGR00756">
    <property type="entry name" value="PPR"/>
    <property type="match status" value="1"/>
</dbReference>
<dbReference type="Pfam" id="PF01535">
    <property type="entry name" value="PPR"/>
    <property type="match status" value="1"/>
</dbReference>
<dbReference type="PANTHER" id="PTHR47941">
    <property type="entry name" value="PENTATRICOPEPTIDE REPEAT-CONTAINING PROTEIN 3, MITOCHONDRIAL"/>
    <property type="match status" value="1"/>
</dbReference>
<organism evidence="4 5">
    <name type="scientific">Microthlaspi erraticum</name>
    <dbReference type="NCBI Taxonomy" id="1685480"/>
    <lineage>
        <taxon>Eukaryota</taxon>
        <taxon>Viridiplantae</taxon>
        <taxon>Streptophyta</taxon>
        <taxon>Embryophyta</taxon>
        <taxon>Tracheophyta</taxon>
        <taxon>Spermatophyta</taxon>
        <taxon>Magnoliopsida</taxon>
        <taxon>eudicotyledons</taxon>
        <taxon>Gunneridae</taxon>
        <taxon>Pentapetalae</taxon>
        <taxon>rosids</taxon>
        <taxon>malvids</taxon>
        <taxon>Brassicales</taxon>
        <taxon>Brassicaceae</taxon>
        <taxon>Coluteocarpeae</taxon>
        <taxon>Microthlaspi</taxon>
    </lineage>
</organism>
<comment type="caution">
    <text evidence="4">The sequence shown here is derived from an EMBL/GenBank/DDBJ whole genome shotgun (WGS) entry which is preliminary data.</text>
</comment>
<name>A0A6D2I486_9BRAS</name>
<dbReference type="InterPro" id="IPR002885">
    <property type="entry name" value="PPR_rpt"/>
</dbReference>
<protein>
    <recommendedName>
        <fullName evidence="6">Pentacotripeptide-repeat region of PRORP domain-containing protein</fullName>
    </recommendedName>
</protein>
<dbReference type="PROSITE" id="PS51375">
    <property type="entry name" value="PPR"/>
    <property type="match status" value="1"/>
</dbReference>
<dbReference type="EMBL" id="CACVBM020000743">
    <property type="protein sequence ID" value="CAA7022860.1"/>
    <property type="molecule type" value="Genomic_DNA"/>
</dbReference>
<proteinExistence type="inferred from homology"/>
<dbReference type="AlphaFoldDB" id="A0A6D2I486"/>
<gene>
    <name evidence="4" type="ORF">MERR_LOCUS10095</name>
</gene>
<keyword evidence="5" id="KW-1185">Reference proteome</keyword>
<sequence>MRRLVAITGNRFLHRRALVKGNLSSLCGVCCFWGRGFSGASYDYREKIRGGFLQDVKLDDAIGLFSEMVKSRPLPSIVDFRSRMQSLCLIKWWKWDKPDTVTFNTLIHGLFLHNKVSEAVSLVERMMLKGCQPDELTYGALVNGVCKRGETDWL</sequence>
<evidence type="ECO:0008006" key="6">
    <source>
        <dbReference type="Google" id="ProtNLM"/>
    </source>
</evidence>
<comment type="similarity">
    <text evidence="1">Belongs to the PPR family. P subfamily.</text>
</comment>